<feature type="repeat" description="NHL" evidence="2">
    <location>
        <begin position="174"/>
        <end position="209"/>
    </location>
</feature>
<dbReference type="AlphaFoldDB" id="A0A7G5C3V5"/>
<gene>
    <name evidence="5" type="ORF">FPL14_23980</name>
</gene>
<dbReference type="SUPFAM" id="SSF101898">
    <property type="entry name" value="NHL repeat"/>
    <property type="match status" value="1"/>
</dbReference>
<evidence type="ECO:0000256" key="3">
    <source>
        <dbReference type="SAM" id="SignalP"/>
    </source>
</evidence>
<keyword evidence="6" id="KW-1185">Reference proteome</keyword>
<feature type="signal peptide" evidence="3">
    <location>
        <begin position="1"/>
        <end position="27"/>
    </location>
</feature>
<feature type="domain" description="Copper amine oxidase-like N-terminal" evidence="4">
    <location>
        <begin position="411"/>
        <end position="520"/>
    </location>
</feature>
<evidence type="ECO:0000256" key="2">
    <source>
        <dbReference type="PROSITE-ProRule" id="PRU00504"/>
    </source>
</evidence>
<dbReference type="PROSITE" id="PS51125">
    <property type="entry name" value="NHL"/>
    <property type="match status" value="3"/>
</dbReference>
<dbReference type="PANTHER" id="PTHR13833:SF71">
    <property type="entry name" value="NHL DOMAIN-CONTAINING PROTEIN"/>
    <property type="match status" value="1"/>
</dbReference>
<dbReference type="Pfam" id="PF07833">
    <property type="entry name" value="Cu_amine_oxidN1"/>
    <property type="match status" value="1"/>
</dbReference>
<organism evidence="5 6">
    <name type="scientific">Cohnella cholangitidis</name>
    <dbReference type="NCBI Taxonomy" id="2598458"/>
    <lineage>
        <taxon>Bacteria</taxon>
        <taxon>Bacillati</taxon>
        <taxon>Bacillota</taxon>
        <taxon>Bacilli</taxon>
        <taxon>Bacillales</taxon>
        <taxon>Paenibacillaceae</taxon>
        <taxon>Cohnella</taxon>
    </lineage>
</organism>
<sequence>MKANMKSLISGSIGLIVALSSPVAAFAASDTSWTKSTKLYEVRTWTGQSELGHVNGTLSEATFYHPRSAVALPDGKLLVSDSSNHLIRAVSVDRVSGYAGLDLGEDEANLPYGGYNDAELAKAAFELPSGLALDSQGNVYVADTKNNAIRKISKDGKVSTLAGNGSIGSADGVGANAAFYEPSDVAVDRQGNVYVADTLNHVIRKIAANGTVTTLTAPSTRITEYFPGAVETAGDYSDGAIASAKFNEPSGLALDSKGNLYVSDRGNQRIRYIDFASGKVSTVAGGGALGKQASYVEGDFVDGTAAQSRFNAPEGLTVTEDGSVIIADSLNHAIRIVKDGKVSTLAGIPTEFGKNNGLVASAQFNHPTDVTVLSDGRLVIVDEFGNKVRVLQKYAKPASLPAGQSVSVLYNGKLVPTEVPAQVKANAVLLPLRDVGNALGYEVSYDKATGNSVLAKGDIVYKIGNGTNAVTKSVAGKSETLTLNAKTVTVNNRLFVPVRFFASESDLDIQWDASSQLVVIRSKVF</sequence>
<dbReference type="Gene3D" id="2.120.10.30">
    <property type="entry name" value="TolB, C-terminal domain"/>
    <property type="match status" value="4"/>
</dbReference>
<dbReference type="Pfam" id="PF01436">
    <property type="entry name" value="NHL"/>
    <property type="match status" value="3"/>
</dbReference>
<feature type="repeat" description="NHL" evidence="2">
    <location>
        <begin position="125"/>
        <end position="155"/>
    </location>
</feature>
<dbReference type="SUPFAM" id="SSF55383">
    <property type="entry name" value="Copper amine oxidase, domain N"/>
    <property type="match status" value="1"/>
</dbReference>
<dbReference type="InterPro" id="IPR036582">
    <property type="entry name" value="Mao_N_sf"/>
</dbReference>
<dbReference type="Proteomes" id="UP000515679">
    <property type="component" value="Chromosome"/>
</dbReference>
<evidence type="ECO:0000256" key="1">
    <source>
        <dbReference type="ARBA" id="ARBA00022737"/>
    </source>
</evidence>
<feature type="chain" id="PRO_5028849600" evidence="3">
    <location>
        <begin position="28"/>
        <end position="525"/>
    </location>
</feature>
<keyword evidence="3" id="KW-0732">Signal</keyword>
<reference evidence="5 6" key="1">
    <citation type="submission" date="2019-07" db="EMBL/GenBank/DDBJ databases">
        <authorList>
            <person name="Kim J.K."/>
            <person name="Cheong H.-M."/>
            <person name="Choi Y."/>
            <person name="Hwang K.J."/>
            <person name="Lee S."/>
            <person name="Choi C."/>
        </authorList>
    </citation>
    <scope>NUCLEOTIDE SEQUENCE [LARGE SCALE GENOMIC DNA]</scope>
    <source>
        <strain evidence="5 6">KS 22</strain>
    </source>
</reference>
<proteinExistence type="predicted"/>
<dbReference type="PANTHER" id="PTHR13833">
    <property type="match status" value="1"/>
</dbReference>
<evidence type="ECO:0000259" key="4">
    <source>
        <dbReference type="Pfam" id="PF07833"/>
    </source>
</evidence>
<evidence type="ECO:0000313" key="6">
    <source>
        <dbReference type="Proteomes" id="UP000515679"/>
    </source>
</evidence>
<evidence type="ECO:0000313" key="5">
    <source>
        <dbReference type="EMBL" id="QMV43889.1"/>
    </source>
</evidence>
<dbReference type="KEGG" id="cchl:FPL14_23980"/>
<dbReference type="EMBL" id="CP041969">
    <property type="protein sequence ID" value="QMV43889.1"/>
    <property type="molecule type" value="Genomic_DNA"/>
</dbReference>
<keyword evidence="1" id="KW-0677">Repeat</keyword>
<dbReference type="Gene3D" id="3.30.457.10">
    <property type="entry name" value="Copper amine oxidase-like, N-terminal domain"/>
    <property type="match status" value="1"/>
</dbReference>
<name>A0A7G5C3V5_9BACL</name>
<protein>
    <submittedName>
        <fullName evidence="5">Copper amine oxidase</fullName>
    </submittedName>
</protein>
<dbReference type="RefSeq" id="WP_182300127.1">
    <property type="nucleotide sequence ID" value="NZ_CP041969.1"/>
</dbReference>
<dbReference type="InterPro" id="IPR011042">
    <property type="entry name" value="6-blade_b-propeller_TolB-like"/>
</dbReference>
<dbReference type="InterPro" id="IPR012854">
    <property type="entry name" value="Cu_amine_oxidase-like_N"/>
</dbReference>
<dbReference type="InterPro" id="IPR001258">
    <property type="entry name" value="NHL_repeat"/>
</dbReference>
<feature type="repeat" description="NHL" evidence="2">
    <location>
        <begin position="246"/>
        <end position="270"/>
    </location>
</feature>
<accession>A0A7G5C3V5</accession>